<dbReference type="InParanoid" id="S8F1V2"/>
<dbReference type="AlphaFoldDB" id="S8F1V2"/>
<feature type="transmembrane region" description="Helical" evidence="6">
    <location>
        <begin position="42"/>
        <end position="59"/>
    </location>
</feature>
<dbReference type="PANTHER" id="PTHR43791">
    <property type="entry name" value="PERMEASE-RELATED"/>
    <property type="match status" value="1"/>
</dbReference>
<feature type="transmembrane region" description="Helical" evidence="6">
    <location>
        <begin position="430"/>
        <end position="449"/>
    </location>
</feature>
<evidence type="ECO:0000313" key="8">
    <source>
        <dbReference type="EMBL" id="EPS95725.1"/>
    </source>
</evidence>
<protein>
    <recommendedName>
        <fullName evidence="7">Major facilitator superfamily (MFS) profile domain-containing protein</fullName>
    </recommendedName>
</protein>
<feature type="transmembrane region" description="Helical" evidence="6">
    <location>
        <begin position="205"/>
        <end position="227"/>
    </location>
</feature>
<name>S8F1V2_FOMSC</name>
<sequence>MSEIEEKTSSDGDVKTAFVATSELICEEEPEAHIRKRVLRKLDMRLLPIATVLYLLAYLDRTNVGNAKIAGLTADLGLSGVQFNLISALFYIPYCALEVPANMGLKYFRPSKWIPFIMTCWGIVVICTAFVKNFSGLLVIRLFLGAAESGLWPGLSFWLALWYPREAQAQRLAIYLAATNLSGAFGGLLAYAIEKMNGIGDLAGWSWIFLLEGIVTVIIALGSAFVMPDFPDTATFLKPEEKLWLTEILKKDTVSSSKALKQKFLIQALRDPHAYLFAVIDFFLIVPLASFAVFLPTIIVGLGYSSVDAQLLSVPPNIIGSICTVIAGIVSDRAGVRGPFIFASALLSLTGYAILFTTTTPIVGYIGTLIASCGLTPASLCTLAWTAGNAGGDVKRGAMIAIMGTIGNSGSIVASFIYRSADSPRYRSGHATNIACSCITAALSIVGMLEYARLNRRKREQCEKEGIGLDRADEFSELGDESPLYRHVKAVLYL</sequence>
<dbReference type="Gene3D" id="1.20.1250.20">
    <property type="entry name" value="MFS general substrate transporter like domains"/>
    <property type="match status" value="2"/>
</dbReference>
<dbReference type="PROSITE" id="PS50850">
    <property type="entry name" value="MFS"/>
    <property type="match status" value="1"/>
</dbReference>
<dbReference type="GO" id="GO:0022857">
    <property type="term" value="F:transmembrane transporter activity"/>
    <property type="evidence" value="ECO:0007669"/>
    <property type="project" value="InterPro"/>
</dbReference>
<feature type="transmembrane region" description="Helical" evidence="6">
    <location>
        <begin position="311"/>
        <end position="331"/>
    </location>
</feature>
<feature type="transmembrane region" description="Helical" evidence="6">
    <location>
        <begin position="362"/>
        <end position="385"/>
    </location>
</feature>
<dbReference type="PANTHER" id="PTHR43791:SF36">
    <property type="entry name" value="TRANSPORTER, PUTATIVE (AFU_ORTHOLOGUE AFUA_6G08340)-RELATED"/>
    <property type="match status" value="1"/>
</dbReference>
<keyword evidence="3 6" id="KW-0812">Transmembrane</keyword>
<dbReference type="InterPro" id="IPR020846">
    <property type="entry name" value="MFS_dom"/>
</dbReference>
<dbReference type="GO" id="GO:0016020">
    <property type="term" value="C:membrane"/>
    <property type="evidence" value="ECO:0007669"/>
    <property type="project" value="UniProtKB-SubCell"/>
</dbReference>
<evidence type="ECO:0000256" key="2">
    <source>
        <dbReference type="ARBA" id="ARBA00022448"/>
    </source>
</evidence>
<feature type="transmembrane region" description="Helical" evidence="6">
    <location>
        <begin position="397"/>
        <end position="418"/>
    </location>
</feature>
<evidence type="ECO:0000256" key="4">
    <source>
        <dbReference type="ARBA" id="ARBA00022989"/>
    </source>
</evidence>
<evidence type="ECO:0000313" key="9">
    <source>
        <dbReference type="Proteomes" id="UP000015241"/>
    </source>
</evidence>
<dbReference type="Proteomes" id="UP000015241">
    <property type="component" value="Unassembled WGS sequence"/>
</dbReference>
<evidence type="ECO:0000259" key="7">
    <source>
        <dbReference type="PROSITE" id="PS50850"/>
    </source>
</evidence>
<evidence type="ECO:0000256" key="5">
    <source>
        <dbReference type="ARBA" id="ARBA00023136"/>
    </source>
</evidence>
<dbReference type="FunFam" id="1.20.1250.20:FF:000034">
    <property type="entry name" value="MFS general substrate transporter"/>
    <property type="match status" value="1"/>
</dbReference>
<dbReference type="STRING" id="743788.S8F1V2"/>
<dbReference type="FunFam" id="1.20.1250.20:FF:000013">
    <property type="entry name" value="MFS general substrate transporter"/>
    <property type="match status" value="1"/>
</dbReference>
<dbReference type="EMBL" id="KE504201">
    <property type="protein sequence ID" value="EPS95725.1"/>
    <property type="molecule type" value="Genomic_DNA"/>
</dbReference>
<feature type="transmembrane region" description="Helical" evidence="6">
    <location>
        <begin position="113"/>
        <end position="131"/>
    </location>
</feature>
<dbReference type="HOGENOM" id="CLU_001265_0_1_1"/>
<evidence type="ECO:0000256" key="1">
    <source>
        <dbReference type="ARBA" id="ARBA00004141"/>
    </source>
</evidence>
<feature type="domain" description="Major facilitator superfamily (MFS) profile" evidence="7">
    <location>
        <begin position="46"/>
        <end position="459"/>
    </location>
</feature>
<dbReference type="Pfam" id="PF07690">
    <property type="entry name" value="MFS_1"/>
    <property type="match status" value="1"/>
</dbReference>
<evidence type="ECO:0000256" key="3">
    <source>
        <dbReference type="ARBA" id="ARBA00022692"/>
    </source>
</evidence>
<dbReference type="eggNOG" id="KOG2533">
    <property type="taxonomic scope" value="Eukaryota"/>
</dbReference>
<feature type="transmembrane region" description="Helical" evidence="6">
    <location>
        <begin position="274"/>
        <end position="299"/>
    </location>
</feature>
<comment type="subcellular location">
    <subcellularLocation>
        <location evidence="1">Membrane</location>
        <topology evidence="1">Multi-pass membrane protein</topology>
    </subcellularLocation>
</comment>
<feature type="transmembrane region" description="Helical" evidence="6">
    <location>
        <begin position="79"/>
        <end position="101"/>
    </location>
</feature>
<keyword evidence="9" id="KW-1185">Reference proteome</keyword>
<accession>S8F1V2</accession>
<feature type="transmembrane region" description="Helical" evidence="6">
    <location>
        <begin position="137"/>
        <end position="160"/>
    </location>
</feature>
<organism evidence="8 9">
    <name type="scientific">Fomitopsis schrenkii</name>
    <name type="common">Brown rot fungus</name>
    <dbReference type="NCBI Taxonomy" id="2126942"/>
    <lineage>
        <taxon>Eukaryota</taxon>
        <taxon>Fungi</taxon>
        <taxon>Dikarya</taxon>
        <taxon>Basidiomycota</taxon>
        <taxon>Agaricomycotina</taxon>
        <taxon>Agaricomycetes</taxon>
        <taxon>Polyporales</taxon>
        <taxon>Fomitopsis</taxon>
    </lineage>
</organism>
<reference evidence="8 9" key="1">
    <citation type="journal article" date="2012" name="Science">
        <title>The Paleozoic origin of enzymatic lignin decomposition reconstructed from 31 fungal genomes.</title>
        <authorList>
            <person name="Floudas D."/>
            <person name="Binder M."/>
            <person name="Riley R."/>
            <person name="Barry K."/>
            <person name="Blanchette R.A."/>
            <person name="Henrissat B."/>
            <person name="Martinez A.T."/>
            <person name="Otillar R."/>
            <person name="Spatafora J.W."/>
            <person name="Yadav J.S."/>
            <person name="Aerts A."/>
            <person name="Benoit I."/>
            <person name="Boyd A."/>
            <person name="Carlson A."/>
            <person name="Copeland A."/>
            <person name="Coutinho P.M."/>
            <person name="de Vries R.P."/>
            <person name="Ferreira P."/>
            <person name="Findley K."/>
            <person name="Foster B."/>
            <person name="Gaskell J."/>
            <person name="Glotzer D."/>
            <person name="Gorecki P."/>
            <person name="Heitman J."/>
            <person name="Hesse C."/>
            <person name="Hori C."/>
            <person name="Igarashi K."/>
            <person name="Jurgens J.A."/>
            <person name="Kallen N."/>
            <person name="Kersten P."/>
            <person name="Kohler A."/>
            <person name="Kuees U."/>
            <person name="Kumar T.K.A."/>
            <person name="Kuo A."/>
            <person name="LaButti K."/>
            <person name="Larrondo L.F."/>
            <person name="Lindquist E."/>
            <person name="Ling A."/>
            <person name="Lombard V."/>
            <person name="Lucas S."/>
            <person name="Lundell T."/>
            <person name="Martin R."/>
            <person name="McLaughlin D.J."/>
            <person name="Morgenstern I."/>
            <person name="Morin E."/>
            <person name="Murat C."/>
            <person name="Nagy L.G."/>
            <person name="Nolan M."/>
            <person name="Ohm R.A."/>
            <person name="Patyshakuliyeva A."/>
            <person name="Rokas A."/>
            <person name="Ruiz-Duenas F.J."/>
            <person name="Sabat G."/>
            <person name="Salamov A."/>
            <person name="Samejima M."/>
            <person name="Schmutz J."/>
            <person name="Slot J.C."/>
            <person name="St John F."/>
            <person name="Stenlid J."/>
            <person name="Sun H."/>
            <person name="Sun S."/>
            <person name="Syed K."/>
            <person name="Tsang A."/>
            <person name="Wiebenga A."/>
            <person name="Young D."/>
            <person name="Pisabarro A."/>
            <person name="Eastwood D.C."/>
            <person name="Martin F."/>
            <person name="Cullen D."/>
            <person name="Grigoriev I.V."/>
            <person name="Hibbett D.S."/>
        </authorList>
    </citation>
    <scope>NUCLEOTIDE SEQUENCE</scope>
    <source>
        <strain evidence="9">FP-58527</strain>
    </source>
</reference>
<dbReference type="OrthoDB" id="2962993at2759"/>
<gene>
    <name evidence="8" type="ORF">FOMPIDRAFT_98594</name>
</gene>
<keyword evidence="5 6" id="KW-0472">Membrane</keyword>
<dbReference type="InterPro" id="IPR036259">
    <property type="entry name" value="MFS_trans_sf"/>
</dbReference>
<keyword evidence="4 6" id="KW-1133">Transmembrane helix</keyword>
<feature type="transmembrane region" description="Helical" evidence="6">
    <location>
        <begin position="338"/>
        <end position="356"/>
    </location>
</feature>
<feature type="transmembrane region" description="Helical" evidence="6">
    <location>
        <begin position="172"/>
        <end position="193"/>
    </location>
</feature>
<evidence type="ECO:0000256" key="6">
    <source>
        <dbReference type="SAM" id="Phobius"/>
    </source>
</evidence>
<keyword evidence="2" id="KW-0813">Transport</keyword>
<dbReference type="InterPro" id="IPR011701">
    <property type="entry name" value="MFS"/>
</dbReference>
<proteinExistence type="predicted"/>
<dbReference type="SUPFAM" id="SSF103473">
    <property type="entry name" value="MFS general substrate transporter"/>
    <property type="match status" value="1"/>
</dbReference>